<evidence type="ECO:0000259" key="3">
    <source>
        <dbReference type="Pfam" id="PF14200"/>
    </source>
</evidence>
<feature type="domain" description="Metalloprotease StcE beta-sandwich" evidence="4">
    <location>
        <begin position="593"/>
        <end position="657"/>
    </location>
</feature>
<dbReference type="Gene3D" id="2.80.10.50">
    <property type="match status" value="1"/>
</dbReference>
<evidence type="ECO:0000313" key="6">
    <source>
        <dbReference type="Proteomes" id="UP001056635"/>
    </source>
</evidence>
<dbReference type="CDD" id="cd23415">
    <property type="entry name" value="beta-trefoil_Ricin_AH"/>
    <property type="match status" value="1"/>
</dbReference>
<evidence type="ECO:0000313" key="5">
    <source>
        <dbReference type="EMBL" id="UQY43195.1"/>
    </source>
</evidence>
<proteinExistence type="predicted"/>
<keyword evidence="1" id="KW-0732">Signal</keyword>
<dbReference type="CDD" id="cd00838">
    <property type="entry name" value="MPP_superfamily"/>
    <property type="match status" value="1"/>
</dbReference>
<dbReference type="InterPro" id="IPR051918">
    <property type="entry name" value="STPP_CPPED1"/>
</dbReference>
<feature type="signal peptide" evidence="1">
    <location>
        <begin position="1"/>
        <end position="26"/>
    </location>
</feature>
<accession>A0ABY4R8Y4</accession>
<organism evidence="5 6">
    <name type="scientific">Mixta hanseatica</name>
    <dbReference type="NCBI Taxonomy" id="2872648"/>
    <lineage>
        <taxon>Bacteria</taxon>
        <taxon>Pseudomonadati</taxon>
        <taxon>Pseudomonadota</taxon>
        <taxon>Gammaproteobacteria</taxon>
        <taxon>Enterobacterales</taxon>
        <taxon>Erwiniaceae</taxon>
        <taxon>Mixta</taxon>
    </lineage>
</organism>
<reference evidence="5" key="1">
    <citation type="submission" date="2021-09" db="EMBL/GenBank/DDBJ databases">
        <title>First case of bloodstream infection caused by Mixta hanseatica sp. nov., a member of the Erwiniaceae family.</title>
        <authorList>
            <person name="Both A."/>
            <person name="Huang J."/>
            <person name="Wenzel P."/>
            <person name="Aepfelbacher M."/>
            <person name="Rohde H."/>
            <person name="Christner M."/>
            <person name="Hentschke M."/>
        </authorList>
    </citation>
    <scope>NUCLEOTIDE SEQUENCE</scope>
    <source>
        <strain evidence="5">X22927</strain>
    </source>
</reference>
<dbReference type="Pfam" id="PF00149">
    <property type="entry name" value="Metallophos"/>
    <property type="match status" value="1"/>
</dbReference>
<evidence type="ECO:0000259" key="4">
    <source>
        <dbReference type="Pfam" id="PF20944"/>
    </source>
</evidence>
<dbReference type="InterPro" id="IPR000772">
    <property type="entry name" value="Ricin_B_lectin"/>
</dbReference>
<dbReference type="InterPro" id="IPR035992">
    <property type="entry name" value="Ricin_B-like_lectins"/>
</dbReference>
<evidence type="ECO:0000256" key="1">
    <source>
        <dbReference type="SAM" id="SignalP"/>
    </source>
</evidence>
<dbReference type="SUPFAM" id="SSF56300">
    <property type="entry name" value="Metallo-dependent phosphatases"/>
    <property type="match status" value="1"/>
</dbReference>
<dbReference type="Pfam" id="PF14200">
    <property type="entry name" value="RicinB_lectin_2"/>
    <property type="match status" value="1"/>
</dbReference>
<gene>
    <name evidence="5" type="ORF">K6958_15040</name>
</gene>
<dbReference type="PROSITE" id="PS51257">
    <property type="entry name" value="PROKAR_LIPOPROTEIN"/>
    <property type="match status" value="1"/>
</dbReference>
<evidence type="ECO:0000259" key="2">
    <source>
        <dbReference type="Pfam" id="PF00149"/>
    </source>
</evidence>
<dbReference type="PANTHER" id="PTHR43143:SF1">
    <property type="entry name" value="SERINE_THREONINE-PROTEIN PHOSPHATASE CPPED1"/>
    <property type="match status" value="1"/>
</dbReference>
<dbReference type="Proteomes" id="UP001056635">
    <property type="component" value="Chromosome"/>
</dbReference>
<dbReference type="Gene3D" id="2.60.120.1230">
    <property type="match status" value="1"/>
</dbReference>
<dbReference type="InterPro" id="IPR029052">
    <property type="entry name" value="Metallo-depent_PP-like"/>
</dbReference>
<feature type="chain" id="PRO_5047429535" evidence="1">
    <location>
        <begin position="27"/>
        <end position="662"/>
    </location>
</feature>
<dbReference type="RefSeq" id="WP_249891889.1">
    <property type="nucleotide sequence ID" value="NZ_CP082904.1"/>
</dbReference>
<dbReference type="SUPFAM" id="SSF50370">
    <property type="entry name" value="Ricin B-like lectins"/>
    <property type="match status" value="1"/>
</dbReference>
<feature type="domain" description="Ricin B lectin" evidence="3">
    <location>
        <begin position="455"/>
        <end position="512"/>
    </location>
</feature>
<dbReference type="InterPro" id="IPR004843">
    <property type="entry name" value="Calcineurin-like_PHP"/>
</dbReference>
<dbReference type="Pfam" id="PF20944">
    <property type="entry name" value="StcE_b-sandwich"/>
    <property type="match status" value="1"/>
</dbReference>
<feature type="domain" description="Calcineurin-like phosphoesterase" evidence="2">
    <location>
        <begin position="91"/>
        <end position="288"/>
    </location>
</feature>
<dbReference type="EMBL" id="CP082904">
    <property type="protein sequence ID" value="UQY43195.1"/>
    <property type="molecule type" value="Genomic_DNA"/>
</dbReference>
<keyword evidence="6" id="KW-1185">Reference proteome</keyword>
<name>A0ABY4R8Y4_9GAMM</name>
<sequence length="662" mass="74841">MKEKKQRRKQLLVLLLLSGSACNSFASEFTASDLGTKYLIMAGPQAWRLGQGSGYPDPNDGASSGKWVGFNQAVARGINSKVDELKLRFGIINGDITEFGRDAQLKSYYEAYGDVLKLPLYLGYGNHDYENNVLDCTRPGKLDFSTNACAFYMLQHLEDLTAKYSSRLKNFDMDYAKRNSNKSMASFSYSWDDFSPASGTSHFVQLQLAPTHTDYIQHFGYAYTINDSLAWLRHDLALARKRGVRNIFLNFHGLEYVKEATAWQKAALKAMLEEYKISAVFVGHTHEPQKEYYKEVFGEVPIYTTGALYSGYFDILNVKWDSFQVQSYQVKNHKVKLVENHDPVNMPKAPPACLKPGDNVQPGDIVKSKLIQSDREVFILKQYQTSRALDSNANGEVYTNKSQTNNPYMRWRIEHLSTNAYGQDFYRVIHNKDKRILDGDGDGEIYTKWWNAGPYQQWEILKYDDGGLIQLRNRATHRLLDANAGGEAYGTRSTLSHGNNYQKWELTDLNGNSISNVRYFKAKSESSGDKPLPAGETSNAYWEYISARSRVSAAPCVEQSIDDGFSQSFEVPVVNGIDLSDELLSDALQQTDSVVISTWDGNWSPNMHFPTPGKFKGKAIFIKHNASYSSTIDVNDSVTTVRKGQRLVYVSDGMHWEMHDIG</sequence>
<dbReference type="InterPro" id="IPR048990">
    <property type="entry name" value="StcE_b-sandwich"/>
</dbReference>
<dbReference type="Gene3D" id="3.60.21.10">
    <property type="match status" value="1"/>
</dbReference>
<dbReference type="PANTHER" id="PTHR43143">
    <property type="entry name" value="METALLOPHOSPHOESTERASE, CALCINEURIN SUPERFAMILY"/>
    <property type="match status" value="1"/>
</dbReference>
<protein>
    <submittedName>
        <fullName evidence="5">Metallophosphoesterase</fullName>
    </submittedName>
</protein>